<dbReference type="InterPro" id="IPR008286">
    <property type="entry name" value="Prn/Lys/Arg_de-COase_C"/>
</dbReference>
<dbReference type="RefSeq" id="WP_413281384.1">
    <property type="nucleotide sequence ID" value="NZ_JBHFNT010000292.1"/>
</dbReference>
<dbReference type="InterPro" id="IPR052357">
    <property type="entry name" value="Orn_Lys_Arg_decarboxylase-I"/>
</dbReference>
<sequence length="493" mass="53676">MLDRNFQAKTPLLDAIKSYVNDYYAAFYTPGHKQGRGVSQKMRDLFGSQVFKADLTELENLDNLSTPEGVIKEAQELAAKTFGAEESWFLINGSTAGIIAAILATCGDGEKIILPRNVHKSAISGLILAGAIPIFVHPEYDSILDIAHSITPEGVANALKEHPDAKAVMMVYPTYYGVCGDVEKIANLAHQYNIPLLVDEAHGPHFAFHPDLPPAALSKGADLSVQSIHKVLSGLTQASILHVQGDRIDRDRISQTLQLLQSSSPSYLLLSSLDAARQQMALSGKELMTQTLQLAEIARKEISRIPKLSVLELYPSAGFVNLDRTRLTVIVSHLNLTGFATENRLAQQGVLAEFSAAKSVTFIISLGNTQTDIEKLVQSFQKLAQEHQGENSPANLAKQIDRQPVYFHKQPPKISPRQAFFSATETIPISCASSRICAEVICPYPPGIPVLMPGEVITPDALEYLLNMQAIGSEITGCVDATLKSLKVVKEEL</sequence>
<dbReference type="CDD" id="cd00615">
    <property type="entry name" value="Orn_deC_like"/>
    <property type="match status" value="1"/>
</dbReference>
<dbReference type="PROSITE" id="PS00703">
    <property type="entry name" value="OKR_DC_1"/>
    <property type="match status" value="1"/>
</dbReference>
<feature type="domain" description="Orn/Lys/Arg decarboxylases family 1 pyridoxal-P attachment site" evidence="6">
    <location>
        <begin position="225"/>
        <end position="239"/>
    </location>
</feature>
<evidence type="ECO:0000256" key="3">
    <source>
        <dbReference type="ARBA" id="ARBA00022793"/>
    </source>
</evidence>
<dbReference type="Gene3D" id="3.90.100.10">
    <property type="entry name" value="Orn/Lys/Arg decarboxylase, C-terminal domain"/>
    <property type="match status" value="1"/>
</dbReference>
<keyword evidence="4" id="KW-0663">Pyridoxal phosphate</keyword>
<evidence type="ECO:0000256" key="4">
    <source>
        <dbReference type="ARBA" id="ARBA00022898"/>
    </source>
</evidence>
<keyword evidence="7" id="KW-0032">Aminotransferase</keyword>
<evidence type="ECO:0000313" key="8">
    <source>
        <dbReference type="Proteomes" id="UP001576780"/>
    </source>
</evidence>
<dbReference type="Pfam" id="PF01276">
    <property type="entry name" value="OKR_DC_1"/>
    <property type="match status" value="1"/>
</dbReference>
<organism evidence="7 8">
    <name type="scientific">Floridaenema evergladense BLCC-F167</name>
    <dbReference type="NCBI Taxonomy" id="3153639"/>
    <lineage>
        <taxon>Bacteria</taxon>
        <taxon>Bacillati</taxon>
        <taxon>Cyanobacteriota</taxon>
        <taxon>Cyanophyceae</taxon>
        <taxon>Oscillatoriophycideae</taxon>
        <taxon>Aerosakkonematales</taxon>
        <taxon>Aerosakkonemataceae</taxon>
        <taxon>Floridanema</taxon>
        <taxon>Floridanema evergladense</taxon>
    </lineage>
</organism>
<keyword evidence="5" id="KW-0456">Lyase</keyword>
<protein>
    <submittedName>
        <fullName evidence="7">Aminotransferase class I/II-fold pyridoxal phosphate-dependent enzyme</fullName>
    </submittedName>
</protein>
<comment type="cofactor">
    <cofactor evidence="1">
        <name>pyridoxal 5'-phosphate</name>
        <dbReference type="ChEBI" id="CHEBI:597326"/>
    </cofactor>
</comment>
<dbReference type="Proteomes" id="UP001576780">
    <property type="component" value="Unassembled WGS sequence"/>
</dbReference>
<dbReference type="InterPro" id="IPR036633">
    <property type="entry name" value="Prn/Lys/Arg_de-COase_C_sf"/>
</dbReference>
<evidence type="ECO:0000259" key="6">
    <source>
        <dbReference type="PROSITE" id="PS00703"/>
    </source>
</evidence>
<dbReference type="InterPro" id="IPR015421">
    <property type="entry name" value="PyrdxlP-dep_Trfase_major"/>
</dbReference>
<dbReference type="GO" id="GO:0008483">
    <property type="term" value="F:transaminase activity"/>
    <property type="evidence" value="ECO:0007669"/>
    <property type="project" value="UniProtKB-KW"/>
</dbReference>
<evidence type="ECO:0000256" key="2">
    <source>
        <dbReference type="ARBA" id="ARBA00010671"/>
    </source>
</evidence>
<gene>
    <name evidence="7" type="ORF">ACE1CA_31785</name>
</gene>
<dbReference type="PANTHER" id="PTHR43277:SF4">
    <property type="entry name" value="ARGININE DECARBOXYLASE"/>
    <property type="match status" value="1"/>
</dbReference>
<name>A0ABV4WVF5_9CYAN</name>
<dbReference type="PANTHER" id="PTHR43277">
    <property type="entry name" value="ARGININE DECARBOXYLASE"/>
    <property type="match status" value="1"/>
</dbReference>
<dbReference type="InterPro" id="IPR000310">
    <property type="entry name" value="Orn/Lys/Arg_deCO2ase_major_dom"/>
</dbReference>
<evidence type="ECO:0000313" key="7">
    <source>
        <dbReference type="EMBL" id="MFB2839097.1"/>
    </source>
</evidence>
<comment type="similarity">
    <text evidence="2">Belongs to the Orn/Lys/Arg decarboxylase class-I family.</text>
</comment>
<dbReference type="InterPro" id="IPR015424">
    <property type="entry name" value="PyrdxlP-dep_Trfase"/>
</dbReference>
<keyword evidence="7" id="KW-0808">Transferase</keyword>
<evidence type="ECO:0000256" key="5">
    <source>
        <dbReference type="ARBA" id="ARBA00023239"/>
    </source>
</evidence>
<keyword evidence="3" id="KW-0210">Decarboxylase</keyword>
<accession>A0ABV4WVF5</accession>
<dbReference type="Gene3D" id="3.40.640.10">
    <property type="entry name" value="Type I PLP-dependent aspartate aminotransferase-like (Major domain)"/>
    <property type="match status" value="1"/>
</dbReference>
<keyword evidence="8" id="KW-1185">Reference proteome</keyword>
<dbReference type="SUPFAM" id="SSF55904">
    <property type="entry name" value="Ornithine decarboxylase C-terminal domain"/>
    <property type="match status" value="1"/>
</dbReference>
<proteinExistence type="inferred from homology"/>
<dbReference type="Pfam" id="PF03711">
    <property type="entry name" value="OKR_DC_1_C"/>
    <property type="match status" value="1"/>
</dbReference>
<comment type="caution">
    <text evidence="7">The sequence shown here is derived from an EMBL/GenBank/DDBJ whole genome shotgun (WGS) entry which is preliminary data.</text>
</comment>
<reference evidence="7 8" key="1">
    <citation type="submission" date="2024-09" db="EMBL/GenBank/DDBJ databases">
        <title>Floridaenema gen nov. (Aerosakkonemataceae, Aerosakkonematales ord. nov., Cyanobacteria) from benthic tropical and subtropical fresh waters, with the description of four new species.</title>
        <authorList>
            <person name="Moretto J.A."/>
            <person name="Berthold D.E."/>
            <person name="Lefler F.W."/>
            <person name="Huang I.-S."/>
            <person name="Laughinghouse H. IV."/>
        </authorList>
    </citation>
    <scope>NUCLEOTIDE SEQUENCE [LARGE SCALE GENOMIC DNA]</scope>
    <source>
        <strain evidence="7 8">BLCC-F167</strain>
    </source>
</reference>
<evidence type="ECO:0000256" key="1">
    <source>
        <dbReference type="ARBA" id="ARBA00001933"/>
    </source>
</evidence>
<dbReference type="SUPFAM" id="SSF53383">
    <property type="entry name" value="PLP-dependent transferases"/>
    <property type="match status" value="1"/>
</dbReference>
<dbReference type="EMBL" id="JBHFNT010000292">
    <property type="protein sequence ID" value="MFB2839097.1"/>
    <property type="molecule type" value="Genomic_DNA"/>
</dbReference>